<reference evidence="2 3" key="1">
    <citation type="submission" date="2017-06" db="EMBL/GenBank/DDBJ databases">
        <authorList>
            <person name="Kim H.J."/>
            <person name="Triplett B.A."/>
        </authorList>
    </citation>
    <scope>NUCLEOTIDE SEQUENCE [LARGE SCALE GENOMIC DNA]</scope>
    <source>
        <strain evidence="2 3">DSM 29052</strain>
    </source>
</reference>
<gene>
    <name evidence="2" type="ORF">SAMN06265370_1492</name>
</gene>
<name>A0A238ZZ66_9RHOB</name>
<accession>A0A238ZZ66</accession>
<keyword evidence="3" id="KW-1185">Reference proteome</keyword>
<feature type="region of interest" description="Disordered" evidence="1">
    <location>
        <begin position="1"/>
        <end position="35"/>
    </location>
</feature>
<organism evidence="2 3">
    <name type="scientific">Puniceibacterium sediminis</name>
    <dbReference type="NCBI Taxonomy" id="1608407"/>
    <lineage>
        <taxon>Bacteria</taxon>
        <taxon>Pseudomonadati</taxon>
        <taxon>Pseudomonadota</taxon>
        <taxon>Alphaproteobacteria</taxon>
        <taxon>Rhodobacterales</taxon>
        <taxon>Paracoccaceae</taxon>
        <taxon>Puniceibacterium</taxon>
    </lineage>
</organism>
<dbReference type="RefSeq" id="WP_141135172.1">
    <property type="nucleotide sequence ID" value="NZ_FZNN01000049.1"/>
</dbReference>
<dbReference type="EMBL" id="FZNN01000049">
    <property type="protein sequence ID" value="SNR88148.1"/>
    <property type="molecule type" value="Genomic_DNA"/>
</dbReference>
<evidence type="ECO:0000256" key="1">
    <source>
        <dbReference type="SAM" id="MobiDB-lite"/>
    </source>
</evidence>
<dbReference type="AlphaFoldDB" id="A0A238ZZ66"/>
<evidence type="ECO:0000313" key="2">
    <source>
        <dbReference type="EMBL" id="SNR88148.1"/>
    </source>
</evidence>
<evidence type="ECO:0000313" key="3">
    <source>
        <dbReference type="Proteomes" id="UP000198417"/>
    </source>
</evidence>
<protein>
    <submittedName>
        <fullName evidence="2">Uncharacterized protein</fullName>
    </submittedName>
</protein>
<dbReference type="Proteomes" id="UP000198417">
    <property type="component" value="Unassembled WGS sequence"/>
</dbReference>
<sequence>MSTHRSITLTPGMGHNGRAKTQAERQKEHYHRRKAEGWRKTWVDPQTLTLADELGGIERIQAHRDKLVQLIRAQDEALAILGAELEEMNSRSWISRLLNRKR</sequence>
<proteinExistence type="predicted"/>